<evidence type="ECO:0000313" key="5">
    <source>
        <dbReference type="Proteomes" id="UP001596139"/>
    </source>
</evidence>
<dbReference type="Gene3D" id="3.40.50.1100">
    <property type="match status" value="2"/>
</dbReference>
<accession>A0ABW1MHH0</accession>
<dbReference type="InterPro" id="IPR050214">
    <property type="entry name" value="Cys_Synth/Cystath_Beta-Synth"/>
</dbReference>
<organism evidence="4 5">
    <name type="scientific">Streptomyces ochraceiscleroticus</name>
    <dbReference type="NCBI Taxonomy" id="47761"/>
    <lineage>
        <taxon>Bacteria</taxon>
        <taxon>Bacillati</taxon>
        <taxon>Actinomycetota</taxon>
        <taxon>Actinomycetes</taxon>
        <taxon>Kitasatosporales</taxon>
        <taxon>Streptomycetaceae</taxon>
        <taxon>Streptomyces</taxon>
    </lineage>
</organism>
<evidence type="ECO:0000313" key="4">
    <source>
        <dbReference type="EMBL" id="MFC6062412.1"/>
    </source>
</evidence>
<dbReference type="GO" id="GO:0016740">
    <property type="term" value="F:transferase activity"/>
    <property type="evidence" value="ECO:0007669"/>
    <property type="project" value="UniProtKB-KW"/>
</dbReference>
<evidence type="ECO:0000256" key="2">
    <source>
        <dbReference type="ARBA" id="ARBA00022898"/>
    </source>
</evidence>
<comment type="cofactor">
    <cofactor evidence="1">
        <name>pyridoxal 5'-phosphate</name>
        <dbReference type="ChEBI" id="CHEBI:597326"/>
    </cofactor>
</comment>
<dbReference type="InterPro" id="IPR036052">
    <property type="entry name" value="TrpB-like_PALP_sf"/>
</dbReference>
<dbReference type="PANTHER" id="PTHR10314">
    <property type="entry name" value="CYSTATHIONINE BETA-SYNTHASE"/>
    <property type="match status" value="1"/>
</dbReference>
<dbReference type="RefSeq" id="WP_037800362.1">
    <property type="nucleotide sequence ID" value="NZ_JBHSPX010000002.1"/>
</dbReference>
<evidence type="ECO:0000259" key="3">
    <source>
        <dbReference type="Pfam" id="PF00291"/>
    </source>
</evidence>
<dbReference type="SUPFAM" id="SSF53686">
    <property type="entry name" value="Tryptophan synthase beta subunit-like PLP-dependent enzymes"/>
    <property type="match status" value="1"/>
</dbReference>
<dbReference type="Pfam" id="PF00291">
    <property type="entry name" value="PALP"/>
    <property type="match status" value="1"/>
</dbReference>
<keyword evidence="2" id="KW-0663">Pyridoxal phosphate</keyword>
<dbReference type="CDD" id="cd01561">
    <property type="entry name" value="CBS_like"/>
    <property type="match status" value="1"/>
</dbReference>
<reference evidence="5" key="1">
    <citation type="journal article" date="2019" name="Int. J. Syst. Evol. Microbiol.">
        <title>The Global Catalogue of Microorganisms (GCM) 10K type strain sequencing project: providing services to taxonomists for standard genome sequencing and annotation.</title>
        <authorList>
            <consortium name="The Broad Institute Genomics Platform"/>
            <consortium name="The Broad Institute Genome Sequencing Center for Infectious Disease"/>
            <person name="Wu L."/>
            <person name="Ma J."/>
        </authorList>
    </citation>
    <scope>NUCLEOTIDE SEQUENCE [LARGE SCALE GENOMIC DNA]</scope>
    <source>
        <strain evidence="5">CGMCC 1.15180</strain>
    </source>
</reference>
<dbReference type="Proteomes" id="UP001596139">
    <property type="component" value="Unassembled WGS sequence"/>
</dbReference>
<keyword evidence="5" id="KW-1185">Reference proteome</keyword>
<dbReference type="InterPro" id="IPR001926">
    <property type="entry name" value="TrpB-like_PALP"/>
</dbReference>
<gene>
    <name evidence="4" type="ORF">ACFP4F_07615</name>
</gene>
<protein>
    <submittedName>
        <fullName evidence="4">Cysteine synthase family protein</fullName>
        <ecNumber evidence="4">2.5.1.-</ecNumber>
    </submittedName>
</protein>
<feature type="domain" description="Tryptophan synthase beta chain-like PALP" evidence="3">
    <location>
        <begin position="10"/>
        <end position="298"/>
    </location>
</feature>
<proteinExistence type="predicted"/>
<name>A0ABW1MHH0_9ACTN</name>
<evidence type="ECO:0000256" key="1">
    <source>
        <dbReference type="ARBA" id="ARBA00001933"/>
    </source>
</evidence>
<keyword evidence="4" id="KW-0808">Transferase</keyword>
<sequence>MSAFVHGAEIGHTELYELRSTADPGAARIFAKCEFRNPTGSHKDRVFAFMLDELERAGTIAPGMTLVECSTGNGGAALSRAGRDRGYRVVIVMPAGMTEERRRQIASFGGTVIETDPEGFLLEGEETARRYVAAHPGSHYLDQSANELNWRAWRSCGTEIVTALDALGLVPDRFVCSLGTGGTFTGIADVLKAAHPGLRTTAVEVDRSAALYAKRHGLPFTHHTHNLMGLGPGKVPANLREELVDEVELISGDDGWAVMKELIEKEGLCVGPTAGGNVFAARRLARTLPPDAVVITVLFDSAWKYFSVWDGRYAQYATDDAPYAAEGAE</sequence>
<dbReference type="EMBL" id="JBHSPX010000002">
    <property type="protein sequence ID" value="MFC6062412.1"/>
    <property type="molecule type" value="Genomic_DNA"/>
</dbReference>
<comment type="caution">
    <text evidence="4">The sequence shown here is derived from an EMBL/GenBank/DDBJ whole genome shotgun (WGS) entry which is preliminary data.</text>
</comment>
<dbReference type="EC" id="2.5.1.-" evidence="4"/>